<dbReference type="EMBL" id="CADCTY010000928">
    <property type="protein sequence ID" value="CAA9348239.1"/>
    <property type="molecule type" value="Genomic_DNA"/>
</dbReference>
<protein>
    <submittedName>
        <fullName evidence="1">Uncharacterized protein</fullName>
    </submittedName>
</protein>
<evidence type="ECO:0000313" key="1">
    <source>
        <dbReference type="EMBL" id="CAA9348239.1"/>
    </source>
</evidence>
<gene>
    <name evidence="1" type="ORF">AVDCRST_MAG94-2658</name>
</gene>
<name>A0A6J4M2M6_9CYAN</name>
<reference evidence="1" key="1">
    <citation type="submission" date="2020-02" db="EMBL/GenBank/DDBJ databases">
        <authorList>
            <person name="Meier V. D."/>
        </authorList>
    </citation>
    <scope>NUCLEOTIDE SEQUENCE</scope>
    <source>
        <strain evidence="1">AVDCRST_MAG94</strain>
    </source>
</reference>
<sequence>MHHQALEACALVRLTTEALLAQMVDAPDIHELFQWLRNLSFIESGRLGLFPHDLAREVLITDLRWRNPDWYAKLHDRARAYYTTRLEQTQGYQQQHILFDYTFLHRDNSAVRPYFTWQDGSLRTDTLREPDRAALIQMVTQHEGKASAQLAAHWLKQQPQGVLIFRDAEQQPAGFFLVVALHQASREDRDADPATQSAWRYLQEQAPLRPGEGATLLRFWMARDTYQSVSPIQSLIFINFMQHHRASAGLAFTFFPCAEPGFWAEIFAYADLARISKADFEVGDRLYGVYGHDWRVVPFGAWQALLAQREIAASAEIMPIGTTTSYASAISSINEPLVVLSQPDFVEAVRAVLRNFSRPNILQGNSLLQSRLVTNRVKSPASQTEQVAALQALVREAAESLQSSPREAKYYRALYHAYLHPAPTQERAAERLDLPFSTFRRHLKAGIMAVTSNLWDQEIS</sequence>
<accession>A0A6J4M2M6</accession>
<organism evidence="1">
    <name type="scientific">uncultured Leptolyngbya sp</name>
    <dbReference type="NCBI Taxonomy" id="332963"/>
    <lineage>
        <taxon>Bacteria</taxon>
        <taxon>Bacillati</taxon>
        <taxon>Cyanobacteriota</taxon>
        <taxon>Cyanophyceae</taxon>
        <taxon>Leptolyngbyales</taxon>
        <taxon>Leptolyngbyaceae</taxon>
        <taxon>Leptolyngbya group</taxon>
        <taxon>Leptolyngbya</taxon>
        <taxon>environmental samples</taxon>
    </lineage>
</organism>
<proteinExistence type="predicted"/>
<dbReference type="AlphaFoldDB" id="A0A6J4M2M6"/>